<dbReference type="SUPFAM" id="SSF51726">
    <property type="entry name" value="UROD/MetE-like"/>
    <property type="match status" value="1"/>
</dbReference>
<evidence type="ECO:0000256" key="2">
    <source>
        <dbReference type="ARBA" id="ARBA00009935"/>
    </source>
</evidence>
<dbReference type="InterPro" id="IPR000257">
    <property type="entry name" value="Uroporphyrinogen_deCOase"/>
</dbReference>
<evidence type="ECO:0000256" key="8">
    <source>
        <dbReference type="RuleBase" id="RU000554"/>
    </source>
</evidence>
<dbReference type="PROSITE" id="PS00907">
    <property type="entry name" value="UROD_2"/>
    <property type="match status" value="1"/>
</dbReference>
<sequence>MDLKNHPILKAARGEKTEYTPIWIMRQAGRYSERYRKIREKAGSFMDLCKNPELAAEVTLIPIDEIGVDAAILFSDILVPVEKMGINVSFVEGKGPVLEPKVETVEDAQRLKIPEPEKDLPYVLETIQLIKEKLTDRPLIGFSGAPFTLASYILEGGSSKNYIAAKSTMWNDEKLWNTLMTKLTQTVIEYLSAQIKAGVDLVQIFDSWIGVLSRDDYERYVFSYTEKIVNELKKRHPETPIIHFGVNAGHLLEVNNRLNVDVIGLDWKTEIDKALQIIDKSIQGNLDPVMLFASEELIEKQVRKILTSAQKARGHIFNLGHGILPPTDPKKAKFLVDTVHKISRELREQ</sequence>
<comment type="subcellular location">
    <subcellularLocation>
        <location evidence="7">Cytoplasm</location>
    </subcellularLocation>
</comment>
<feature type="binding site" evidence="7">
    <location>
        <position position="152"/>
    </location>
    <ligand>
        <name>substrate</name>
    </ligand>
</feature>
<comment type="subunit">
    <text evidence="7">Homodimer.</text>
</comment>
<dbReference type="Gene3D" id="3.20.20.210">
    <property type="match status" value="1"/>
</dbReference>
<dbReference type="EMBL" id="FXUB01000003">
    <property type="protein sequence ID" value="SMP14152.1"/>
    <property type="molecule type" value="Genomic_DNA"/>
</dbReference>
<dbReference type="PANTHER" id="PTHR21091">
    <property type="entry name" value="METHYLTETRAHYDROFOLATE:HOMOCYSTEINE METHYLTRANSFERASE RELATED"/>
    <property type="match status" value="1"/>
</dbReference>
<name>A0ABY1NNQ7_9BACT</name>
<dbReference type="CDD" id="cd00717">
    <property type="entry name" value="URO-D"/>
    <property type="match status" value="1"/>
</dbReference>
<dbReference type="InterPro" id="IPR006361">
    <property type="entry name" value="Uroporphyrinogen_deCO2ase_HemE"/>
</dbReference>
<dbReference type="RefSeq" id="WP_283400740.1">
    <property type="nucleotide sequence ID" value="NZ_FXUB01000003.1"/>
</dbReference>
<keyword evidence="4 7" id="KW-0210">Decarboxylase</keyword>
<comment type="caution">
    <text evidence="12">The sequence shown here is derived from an EMBL/GenBank/DDBJ whole genome shotgun (WGS) entry which is preliminary data.</text>
</comment>
<evidence type="ECO:0000256" key="1">
    <source>
        <dbReference type="ARBA" id="ARBA00004804"/>
    </source>
</evidence>
<evidence type="ECO:0000313" key="13">
    <source>
        <dbReference type="Proteomes" id="UP001157911"/>
    </source>
</evidence>
<organism evidence="12 13">
    <name type="scientific">Desulfurobacterium pacificum</name>
    <dbReference type="NCBI Taxonomy" id="240166"/>
    <lineage>
        <taxon>Bacteria</taxon>
        <taxon>Pseudomonadati</taxon>
        <taxon>Aquificota</taxon>
        <taxon>Aquificia</taxon>
        <taxon>Desulfurobacteriales</taxon>
        <taxon>Desulfurobacteriaceae</taxon>
        <taxon>Desulfurobacterium</taxon>
    </lineage>
</organism>
<evidence type="ECO:0000256" key="6">
    <source>
        <dbReference type="ARBA" id="ARBA00023244"/>
    </source>
</evidence>
<gene>
    <name evidence="7" type="primary">hemE</name>
    <name evidence="12" type="ORF">SAMN06265339_1283</name>
</gene>
<keyword evidence="6 7" id="KW-0627">Porphyrin biosynthesis</keyword>
<evidence type="ECO:0000256" key="3">
    <source>
        <dbReference type="ARBA" id="ARBA00012288"/>
    </source>
</evidence>
<proteinExistence type="inferred from homology"/>
<evidence type="ECO:0000313" key="12">
    <source>
        <dbReference type="EMBL" id="SMP14152.1"/>
    </source>
</evidence>
<evidence type="ECO:0000259" key="11">
    <source>
        <dbReference type="PROSITE" id="PS00907"/>
    </source>
</evidence>
<feature type="binding site" evidence="7">
    <location>
        <position position="207"/>
    </location>
    <ligand>
        <name>substrate</name>
    </ligand>
</feature>
<reference evidence="12 13" key="1">
    <citation type="submission" date="2017-05" db="EMBL/GenBank/DDBJ databases">
        <authorList>
            <person name="Varghese N."/>
            <person name="Submissions S."/>
        </authorList>
    </citation>
    <scope>NUCLEOTIDE SEQUENCE [LARGE SCALE GENOMIC DNA]</scope>
    <source>
        <strain evidence="12 13">DSM 15522</strain>
    </source>
</reference>
<comment type="catalytic activity">
    <reaction evidence="7 8">
        <text>uroporphyrinogen III + 4 H(+) = coproporphyrinogen III + 4 CO2</text>
        <dbReference type="Rhea" id="RHEA:19865"/>
        <dbReference type="ChEBI" id="CHEBI:15378"/>
        <dbReference type="ChEBI" id="CHEBI:16526"/>
        <dbReference type="ChEBI" id="CHEBI:57308"/>
        <dbReference type="ChEBI" id="CHEBI:57309"/>
        <dbReference type="EC" id="4.1.1.37"/>
    </reaction>
</comment>
<evidence type="ECO:0000259" key="10">
    <source>
        <dbReference type="PROSITE" id="PS00906"/>
    </source>
</evidence>
<keyword evidence="7" id="KW-0963">Cytoplasm</keyword>
<dbReference type="InterPro" id="IPR038071">
    <property type="entry name" value="UROD/MetE-like_sf"/>
</dbReference>
<dbReference type="Proteomes" id="UP001157911">
    <property type="component" value="Unassembled WGS sequence"/>
</dbReference>
<feature type="domain" description="Uroporphyrinogen decarboxylase (URO-D)" evidence="10">
    <location>
        <begin position="21"/>
        <end position="30"/>
    </location>
</feature>
<evidence type="ECO:0000256" key="9">
    <source>
        <dbReference type="RuleBase" id="RU004169"/>
    </source>
</evidence>
<keyword evidence="13" id="KW-1185">Reference proteome</keyword>
<evidence type="ECO:0000256" key="5">
    <source>
        <dbReference type="ARBA" id="ARBA00023239"/>
    </source>
</evidence>
<dbReference type="EC" id="4.1.1.37" evidence="3 7"/>
<comment type="function">
    <text evidence="7">Catalyzes the decarboxylation of four acetate groups of uroporphyrinogen-III to yield coproporphyrinogen-III.</text>
</comment>
<dbReference type="PROSITE" id="PS00906">
    <property type="entry name" value="UROD_1"/>
    <property type="match status" value="1"/>
</dbReference>
<protein>
    <recommendedName>
        <fullName evidence="3 7">Uroporphyrinogen decarboxylase</fullName>
        <shortName evidence="7">UPD</shortName>
        <shortName evidence="7">URO-D</shortName>
        <ecNumber evidence="3 7">4.1.1.37</ecNumber>
    </recommendedName>
</protein>
<feature type="binding site" evidence="7">
    <location>
        <position position="321"/>
    </location>
    <ligand>
        <name>substrate</name>
    </ligand>
</feature>
<feature type="domain" description="Uroporphyrinogen decarboxylase (URO-D)" evidence="11">
    <location>
        <begin position="140"/>
        <end position="156"/>
    </location>
</feature>
<dbReference type="HAMAP" id="MF_00218">
    <property type="entry name" value="URO_D"/>
    <property type="match status" value="1"/>
</dbReference>
<comment type="caution">
    <text evidence="7">Lacks conserved residue(s) required for the propagation of feature annotation.</text>
</comment>
<evidence type="ECO:0000256" key="4">
    <source>
        <dbReference type="ARBA" id="ARBA00022793"/>
    </source>
</evidence>
<feature type="site" description="Transition state stabilizer" evidence="7">
    <location>
        <position position="76"/>
    </location>
</feature>
<evidence type="ECO:0000256" key="7">
    <source>
        <dbReference type="HAMAP-Rule" id="MF_00218"/>
    </source>
</evidence>
<accession>A0ABY1NNQ7</accession>
<dbReference type="PANTHER" id="PTHR21091:SF169">
    <property type="entry name" value="UROPORPHYRINOGEN DECARBOXYLASE"/>
    <property type="match status" value="1"/>
</dbReference>
<keyword evidence="5 7" id="KW-0456">Lyase</keyword>
<feature type="binding site" evidence="7">
    <location>
        <position position="76"/>
    </location>
    <ligand>
        <name>substrate</name>
    </ligand>
</feature>
<comment type="similarity">
    <text evidence="2 7 9">Belongs to the uroporphyrinogen decarboxylase family.</text>
</comment>
<dbReference type="Pfam" id="PF01208">
    <property type="entry name" value="URO-D"/>
    <property type="match status" value="1"/>
</dbReference>
<feature type="binding site" evidence="7">
    <location>
        <begin position="26"/>
        <end position="30"/>
    </location>
    <ligand>
        <name>substrate</name>
    </ligand>
</feature>
<dbReference type="NCBIfam" id="TIGR01464">
    <property type="entry name" value="hemE"/>
    <property type="match status" value="1"/>
</dbReference>
<comment type="pathway">
    <text evidence="1 7 8">Porphyrin-containing compound metabolism; protoporphyrin-IX biosynthesis; coproporphyrinogen-III from 5-aminolevulinate: step 4/4.</text>
</comment>